<gene>
    <name evidence="2" type="ORF">ACKI1S_32950</name>
</gene>
<feature type="region of interest" description="Disordered" evidence="1">
    <location>
        <begin position="1"/>
        <end position="29"/>
    </location>
</feature>
<accession>A0ABW9IV61</accession>
<organism evidence="2 3">
    <name type="scientific">Streptomyces galilaeus</name>
    <dbReference type="NCBI Taxonomy" id="33899"/>
    <lineage>
        <taxon>Bacteria</taxon>
        <taxon>Bacillati</taxon>
        <taxon>Actinomycetota</taxon>
        <taxon>Actinomycetes</taxon>
        <taxon>Kitasatosporales</taxon>
        <taxon>Streptomycetaceae</taxon>
        <taxon>Streptomyces</taxon>
    </lineage>
</organism>
<evidence type="ECO:0000313" key="2">
    <source>
        <dbReference type="EMBL" id="MFM9650944.1"/>
    </source>
</evidence>
<dbReference type="Proteomes" id="UP001631993">
    <property type="component" value="Unassembled WGS sequence"/>
</dbReference>
<protein>
    <submittedName>
        <fullName evidence="2">Uncharacterized protein</fullName>
    </submittedName>
</protein>
<dbReference type="GeneID" id="301206704"/>
<dbReference type="EMBL" id="JBJVNE010000019">
    <property type="protein sequence ID" value="MFM9650944.1"/>
    <property type="molecule type" value="Genomic_DNA"/>
</dbReference>
<evidence type="ECO:0000313" key="3">
    <source>
        <dbReference type="Proteomes" id="UP001631993"/>
    </source>
</evidence>
<dbReference type="RefSeq" id="WP_229894667.1">
    <property type="nucleotide sequence ID" value="NZ_BMVS01000016.1"/>
</dbReference>
<sequence length="115" mass="12502">MNDTDATNAERDPYGTGAGRASASPERHTVERLVPAWLAETERHDPAAAHEARAGWERGSLSGRAAQDLATWVTARVTDTGFNEDEGPRVHGAVRITPADKDAVHRWLAARGHRI</sequence>
<reference evidence="2 3" key="1">
    <citation type="submission" date="2024-12" db="EMBL/GenBank/DDBJ databases">
        <title>Forecasting of Potato common scab and diversities of Pathogenic streptomyces spp. in china.</title>
        <authorList>
            <person name="Handique U."/>
            <person name="Wu J."/>
        </authorList>
    </citation>
    <scope>NUCLEOTIDE SEQUENCE [LARGE SCALE GENOMIC DNA]</scope>
    <source>
        <strain evidence="2 3">ZRIMU1585</strain>
    </source>
</reference>
<evidence type="ECO:0000256" key="1">
    <source>
        <dbReference type="SAM" id="MobiDB-lite"/>
    </source>
</evidence>
<name>A0ABW9IV61_STRGJ</name>
<comment type="caution">
    <text evidence="2">The sequence shown here is derived from an EMBL/GenBank/DDBJ whole genome shotgun (WGS) entry which is preliminary data.</text>
</comment>
<keyword evidence="3" id="KW-1185">Reference proteome</keyword>
<proteinExistence type="predicted"/>